<dbReference type="EMBL" id="CACRXK020007860">
    <property type="protein sequence ID" value="CAB4013370.1"/>
    <property type="molecule type" value="Genomic_DNA"/>
</dbReference>
<reference evidence="1" key="1">
    <citation type="submission" date="2020-04" db="EMBL/GenBank/DDBJ databases">
        <authorList>
            <person name="Alioto T."/>
            <person name="Alioto T."/>
            <person name="Gomez Garrido J."/>
        </authorList>
    </citation>
    <scope>NUCLEOTIDE SEQUENCE</scope>
    <source>
        <strain evidence="1">A484AB</strain>
    </source>
</reference>
<dbReference type="Proteomes" id="UP001152795">
    <property type="component" value="Unassembled WGS sequence"/>
</dbReference>
<name>A0A7D9EPJ9_PARCT</name>
<evidence type="ECO:0000313" key="1">
    <source>
        <dbReference type="EMBL" id="CAB4013370.1"/>
    </source>
</evidence>
<protein>
    <submittedName>
        <fullName evidence="1">Uncharacterized protein</fullName>
    </submittedName>
</protein>
<dbReference type="AlphaFoldDB" id="A0A7D9EPJ9"/>
<sequence>MEDIKLNDFGQDYDWDTWDDGYEETNLDNDDLYETGLEDLDRQDDELWMANFKRDNEGDTSTKRKRETNFLYTTGSSVNLKAEYMKKPFAEDYRLDPNDGPNSKDIFFRLDVVDKYWLTFDHVKVAFIDRNGFFLLSKNTSNVQSQLNFRTAFEKATEEHKGTLNSIVEEVPDGDGNIIDAISDDVRDEIHRENIDDDIDPPKWRTVLIFYDSKRIKWIGTFDILQKFVECDLKLDGKWSSPGGCSKKFTCYNLDISITWYPKKLNTLVFHGEESSGLVDALINVCAEAISEDDGLSNNVCMSAKHGSIATINSAVDEPEQMSNHCIKDFERTDNHQKVSIEHDFKLGCQCRILAADLEGVKLDIAIMCRDIETKFLAAYNSQDSDSEQISELKHELLKEKEKCSQLEADISILVRGRNREINELKNTITCLENKLKSSDAINESLRQSLMQINSEKFNGVLNAEHSLSNQPEQINTYNCIIDTGEPFIPETVSFESSLDNSCLIVQPASCNRTNSKLDNKCEIDKPLSLKSLGNLPLIEISKPFITQKKETFLENPSNILNDNTTSAETVTQHVCIGQIPADISEFIVLDGDECVSECDNANNCPFRLSFLERPPPLPHVRGAEWLAHLDLVRRLTTKITSRKGLKLNYFERSIRNNLIRIPLVDSQDIPNSNNERRLPNVLILNTRSLTSKTDELANLVELYKSNLQEILTLPATEFVPPNSSEVQLSFTVEWLCEDVYEYIATLNLVVTAVGEEQSQIKRINGGITQGSALGSLIVCDQDKSATTSYFGRRDERYDPISEVTEIVHDEDGWLITLIDNTRHNIDSILAFTEEEILQMNGKNVRKCSVIDFRKKKTTIIPSTTIGNCPISGVGHRSS</sequence>
<organism evidence="1 2">
    <name type="scientific">Paramuricea clavata</name>
    <name type="common">Red gorgonian</name>
    <name type="synonym">Violescent sea-whip</name>
    <dbReference type="NCBI Taxonomy" id="317549"/>
    <lineage>
        <taxon>Eukaryota</taxon>
        <taxon>Metazoa</taxon>
        <taxon>Cnidaria</taxon>
        <taxon>Anthozoa</taxon>
        <taxon>Octocorallia</taxon>
        <taxon>Malacalcyonacea</taxon>
        <taxon>Plexauridae</taxon>
        <taxon>Paramuricea</taxon>
    </lineage>
</organism>
<accession>A0A7D9EPJ9</accession>
<comment type="caution">
    <text evidence="1">The sequence shown here is derived from an EMBL/GenBank/DDBJ whole genome shotgun (WGS) entry which is preliminary data.</text>
</comment>
<gene>
    <name evidence="1" type="ORF">PACLA_8A043867</name>
</gene>
<proteinExistence type="predicted"/>
<evidence type="ECO:0000313" key="2">
    <source>
        <dbReference type="Proteomes" id="UP001152795"/>
    </source>
</evidence>
<keyword evidence="2" id="KW-1185">Reference proteome</keyword>